<sequence length="371" mass="41928">MSYFSRYRDYTPLWSDTSKPTSRRYVFIALALLTGSAILNVVLYSKLSHRWQVPLDNYQQLNGQTILDSAFLSSFSQPDPRENAIVTSLYTDSFATAIATLGHSLNKVNSTASRLLLYLPEKVSPRALCIATSTGFVPHPISRIPPPHGGRGVFWKFMDQYSKLNIWTLSDFGIKAAVYLDADTLVLSNFDELFNLPYNFAAVPDVYVDGQGWSLSFNAGMLFLRPSRQVFEDMLSKIATASYNMHEAEQSFLNHYYGADVVRLPYAYNANLAIKTRKQEVWADVKREARIVHYTLVKPFLAEDDNSGKAVVEMRRMEANAARKMSQYGGLFKEEVQDWLDVWLDMRRTFADALVECSSHSASPPSPEATS</sequence>
<keyword evidence="3" id="KW-1185">Reference proteome</keyword>
<dbReference type="eggNOG" id="KOG1950">
    <property type="taxonomic scope" value="Eukaryota"/>
</dbReference>
<organism evidence="2 3">
    <name type="scientific">Fomitopsis schrenkii</name>
    <name type="common">Brown rot fungus</name>
    <dbReference type="NCBI Taxonomy" id="2126942"/>
    <lineage>
        <taxon>Eukaryota</taxon>
        <taxon>Fungi</taxon>
        <taxon>Dikarya</taxon>
        <taxon>Basidiomycota</taxon>
        <taxon>Agaricomycotina</taxon>
        <taxon>Agaricomycetes</taxon>
        <taxon>Polyporales</taxon>
        <taxon>Fomitopsis</taxon>
    </lineage>
</organism>
<dbReference type="HOGENOM" id="CLU_077164_0_0_1"/>
<keyword evidence="1" id="KW-1133">Transmembrane helix</keyword>
<keyword evidence="1" id="KW-0472">Membrane</keyword>
<feature type="transmembrane region" description="Helical" evidence="1">
    <location>
        <begin position="25"/>
        <end position="44"/>
    </location>
</feature>
<dbReference type="EMBL" id="KE504149">
    <property type="protein sequence ID" value="EPT00413.1"/>
    <property type="molecule type" value="Genomic_DNA"/>
</dbReference>
<protein>
    <recommendedName>
        <fullName evidence="4">Glycosyltransferase family 8 protein</fullName>
    </recommendedName>
</protein>
<dbReference type="Pfam" id="PF01501">
    <property type="entry name" value="Glyco_transf_8"/>
    <property type="match status" value="1"/>
</dbReference>
<reference evidence="2 3" key="1">
    <citation type="journal article" date="2012" name="Science">
        <title>The Paleozoic origin of enzymatic lignin decomposition reconstructed from 31 fungal genomes.</title>
        <authorList>
            <person name="Floudas D."/>
            <person name="Binder M."/>
            <person name="Riley R."/>
            <person name="Barry K."/>
            <person name="Blanchette R.A."/>
            <person name="Henrissat B."/>
            <person name="Martinez A.T."/>
            <person name="Otillar R."/>
            <person name="Spatafora J.W."/>
            <person name="Yadav J.S."/>
            <person name="Aerts A."/>
            <person name="Benoit I."/>
            <person name="Boyd A."/>
            <person name="Carlson A."/>
            <person name="Copeland A."/>
            <person name="Coutinho P.M."/>
            <person name="de Vries R.P."/>
            <person name="Ferreira P."/>
            <person name="Findley K."/>
            <person name="Foster B."/>
            <person name="Gaskell J."/>
            <person name="Glotzer D."/>
            <person name="Gorecki P."/>
            <person name="Heitman J."/>
            <person name="Hesse C."/>
            <person name="Hori C."/>
            <person name="Igarashi K."/>
            <person name="Jurgens J.A."/>
            <person name="Kallen N."/>
            <person name="Kersten P."/>
            <person name="Kohler A."/>
            <person name="Kuees U."/>
            <person name="Kumar T.K.A."/>
            <person name="Kuo A."/>
            <person name="LaButti K."/>
            <person name="Larrondo L.F."/>
            <person name="Lindquist E."/>
            <person name="Ling A."/>
            <person name="Lombard V."/>
            <person name="Lucas S."/>
            <person name="Lundell T."/>
            <person name="Martin R."/>
            <person name="McLaughlin D.J."/>
            <person name="Morgenstern I."/>
            <person name="Morin E."/>
            <person name="Murat C."/>
            <person name="Nagy L.G."/>
            <person name="Nolan M."/>
            <person name="Ohm R.A."/>
            <person name="Patyshakuliyeva A."/>
            <person name="Rokas A."/>
            <person name="Ruiz-Duenas F.J."/>
            <person name="Sabat G."/>
            <person name="Salamov A."/>
            <person name="Samejima M."/>
            <person name="Schmutz J."/>
            <person name="Slot J.C."/>
            <person name="St John F."/>
            <person name="Stenlid J."/>
            <person name="Sun H."/>
            <person name="Sun S."/>
            <person name="Syed K."/>
            <person name="Tsang A."/>
            <person name="Wiebenga A."/>
            <person name="Young D."/>
            <person name="Pisabarro A."/>
            <person name="Eastwood D.C."/>
            <person name="Martin F."/>
            <person name="Cullen D."/>
            <person name="Grigoriev I.V."/>
            <person name="Hibbett D.S."/>
        </authorList>
    </citation>
    <scope>NUCLEOTIDE SEQUENCE</scope>
    <source>
        <strain evidence="3">FP-58527</strain>
    </source>
</reference>
<dbReference type="InterPro" id="IPR029044">
    <property type="entry name" value="Nucleotide-diphossugar_trans"/>
</dbReference>
<evidence type="ECO:0000313" key="2">
    <source>
        <dbReference type="EMBL" id="EPT00413.1"/>
    </source>
</evidence>
<keyword evidence="1" id="KW-0812">Transmembrane</keyword>
<dbReference type="InParanoid" id="S8E6X7"/>
<dbReference type="Proteomes" id="UP000015241">
    <property type="component" value="Unassembled WGS sequence"/>
</dbReference>
<dbReference type="AlphaFoldDB" id="S8E6X7"/>
<evidence type="ECO:0008006" key="4">
    <source>
        <dbReference type="Google" id="ProtNLM"/>
    </source>
</evidence>
<proteinExistence type="predicted"/>
<dbReference type="InterPro" id="IPR050587">
    <property type="entry name" value="GNT1/Glycosyltrans_8"/>
</dbReference>
<dbReference type="OrthoDB" id="2014201at2759"/>
<dbReference type="InterPro" id="IPR002495">
    <property type="entry name" value="Glyco_trans_8"/>
</dbReference>
<dbReference type="STRING" id="743788.S8E6X7"/>
<gene>
    <name evidence="2" type="ORF">FOMPIDRAFT_75434</name>
</gene>
<evidence type="ECO:0000313" key="3">
    <source>
        <dbReference type="Proteomes" id="UP000015241"/>
    </source>
</evidence>
<dbReference type="GO" id="GO:0016757">
    <property type="term" value="F:glycosyltransferase activity"/>
    <property type="evidence" value="ECO:0007669"/>
    <property type="project" value="InterPro"/>
</dbReference>
<accession>S8E6X7</accession>
<dbReference type="PANTHER" id="PTHR11183">
    <property type="entry name" value="GLYCOGENIN SUBFAMILY MEMBER"/>
    <property type="match status" value="1"/>
</dbReference>
<evidence type="ECO:0000256" key="1">
    <source>
        <dbReference type="SAM" id="Phobius"/>
    </source>
</evidence>
<dbReference type="SUPFAM" id="SSF53448">
    <property type="entry name" value="Nucleotide-diphospho-sugar transferases"/>
    <property type="match status" value="1"/>
</dbReference>
<dbReference type="Gene3D" id="3.90.550.10">
    <property type="entry name" value="Spore Coat Polysaccharide Biosynthesis Protein SpsA, Chain A"/>
    <property type="match status" value="1"/>
</dbReference>
<name>S8E6X7_FOMSC</name>